<organism evidence="1 2">
    <name type="scientific">Helianthus annuus</name>
    <name type="common">Common sunflower</name>
    <dbReference type="NCBI Taxonomy" id="4232"/>
    <lineage>
        <taxon>Eukaryota</taxon>
        <taxon>Viridiplantae</taxon>
        <taxon>Streptophyta</taxon>
        <taxon>Embryophyta</taxon>
        <taxon>Tracheophyta</taxon>
        <taxon>Spermatophyta</taxon>
        <taxon>Magnoliopsida</taxon>
        <taxon>eudicotyledons</taxon>
        <taxon>Gunneridae</taxon>
        <taxon>Pentapetalae</taxon>
        <taxon>asterids</taxon>
        <taxon>campanulids</taxon>
        <taxon>Asterales</taxon>
        <taxon>Asteraceae</taxon>
        <taxon>Asteroideae</taxon>
        <taxon>Heliantheae alliance</taxon>
        <taxon>Heliantheae</taxon>
        <taxon>Helianthus</taxon>
    </lineage>
</organism>
<keyword evidence="2" id="KW-1185">Reference proteome</keyword>
<comment type="caution">
    <text evidence="1">The sequence shown here is derived from an EMBL/GenBank/DDBJ whole genome shotgun (WGS) entry which is preliminary data.</text>
</comment>
<name>A0A9K3IT76_HELAN</name>
<evidence type="ECO:0000313" key="1">
    <source>
        <dbReference type="EMBL" id="KAF5802548.1"/>
    </source>
</evidence>
<dbReference type="AlphaFoldDB" id="A0A9K3IT76"/>
<dbReference type="EMBL" id="MNCJ02000321">
    <property type="protein sequence ID" value="KAF5802548.1"/>
    <property type="molecule type" value="Genomic_DNA"/>
</dbReference>
<evidence type="ECO:0000313" key="2">
    <source>
        <dbReference type="Proteomes" id="UP000215914"/>
    </source>
</evidence>
<gene>
    <name evidence="1" type="ORF">HanXRQr2_Chr06g0260771</name>
</gene>
<proteinExistence type="predicted"/>
<sequence>MSKWDCYTVSLLCYSDSYTIHYTTGVGYTKFGVVFECTSIKKIHKVGVFGPWGGYLTRN</sequence>
<protein>
    <submittedName>
        <fullName evidence="1">Uncharacterized protein</fullName>
    </submittedName>
</protein>
<reference evidence="1" key="2">
    <citation type="submission" date="2020-06" db="EMBL/GenBank/DDBJ databases">
        <title>Helianthus annuus Genome sequencing and assembly Release 2.</title>
        <authorList>
            <person name="Gouzy J."/>
            <person name="Langlade N."/>
            <person name="Munos S."/>
        </authorList>
    </citation>
    <scope>NUCLEOTIDE SEQUENCE</scope>
    <source>
        <tissue evidence="1">Leaves</tissue>
    </source>
</reference>
<accession>A0A9K3IT76</accession>
<dbReference type="Proteomes" id="UP000215914">
    <property type="component" value="Unassembled WGS sequence"/>
</dbReference>
<dbReference type="Gramene" id="mRNA:HanXRQr2_Chr06g0260771">
    <property type="protein sequence ID" value="mRNA:HanXRQr2_Chr06g0260771"/>
    <property type="gene ID" value="HanXRQr2_Chr06g0260771"/>
</dbReference>
<reference evidence="1" key="1">
    <citation type="journal article" date="2017" name="Nature">
        <title>The sunflower genome provides insights into oil metabolism, flowering and Asterid evolution.</title>
        <authorList>
            <person name="Badouin H."/>
            <person name="Gouzy J."/>
            <person name="Grassa C.J."/>
            <person name="Murat F."/>
            <person name="Staton S.E."/>
            <person name="Cottret L."/>
            <person name="Lelandais-Briere C."/>
            <person name="Owens G.L."/>
            <person name="Carrere S."/>
            <person name="Mayjonade B."/>
            <person name="Legrand L."/>
            <person name="Gill N."/>
            <person name="Kane N.C."/>
            <person name="Bowers J.E."/>
            <person name="Hubner S."/>
            <person name="Bellec A."/>
            <person name="Berard A."/>
            <person name="Berges H."/>
            <person name="Blanchet N."/>
            <person name="Boniface M.C."/>
            <person name="Brunel D."/>
            <person name="Catrice O."/>
            <person name="Chaidir N."/>
            <person name="Claudel C."/>
            <person name="Donnadieu C."/>
            <person name="Faraut T."/>
            <person name="Fievet G."/>
            <person name="Helmstetter N."/>
            <person name="King M."/>
            <person name="Knapp S.J."/>
            <person name="Lai Z."/>
            <person name="Le Paslier M.C."/>
            <person name="Lippi Y."/>
            <person name="Lorenzon L."/>
            <person name="Mandel J.R."/>
            <person name="Marage G."/>
            <person name="Marchand G."/>
            <person name="Marquand E."/>
            <person name="Bret-Mestries E."/>
            <person name="Morien E."/>
            <person name="Nambeesan S."/>
            <person name="Nguyen T."/>
            <person name="Pegot-Espagnet P."/>
            <person name="Pouilly N."/>
            <person name="Raftis F."/>
            <person name="Sallet E."/>
            <person name="Schiex T."/>
            <person name="Thomas J."/>
            <person name="Vandecasteele C."/>
            <person name="Vares D."/>
            <person name="Vear F."/>
            <person name="Vautrin S."/>
            <person name="Crespi M."/>
            <person name="Mangin B."/>
            <person name="Burke J.M."/>
            <person name="Salse J."/>
            <person name="Munos S."/>
            <person name="Vincourt P."/>
            <person name="Rieseberg L.H."/>
            <person name="Langlade N.B."/>
        </authorList>
    </citation>
    <scope>NUCLEOTIDE SEQUENCE</scope>
    <source>
        <tissue evidence="1">Leaves</tissue>
    </source>
</reference>